<dbReference type="OrthoDB" id="10539942at2759"/>
<keyword evidence="2" id="KW-1185">Reference proteome</keyword>
<organism evidence="1 2">
    <name type="scientific">Trichonephila clavata</name>
    <name type="common">Joro spider</name>
    <name type="synonym">Nephila clavata</name>
    <dbReference type="NCBI Taxonomy" id="2740835"/>
    <lineage>
        <taxon>Eukaryota</taxon>
        <taxon>Metazoa</taxon>
        <taxon>Ecdysozoa</taxon>
        <taxon>Arthropoda</taxon>
        <taxon>Chelicerata</taxon>
        <taxon>Arachnida</taxon>
        <taxon>Araneae</taxon>
        <taxon>Araneomorphae</taxon>
        <taxon>Entelegynae</taxon>
        <taxon>Araneoidea</taxon>
        <taxon>Nephilidae</taxon>
        <taxon>Trichonephila</taxon>
    </lineage>
</organism>
<proteinExistence type="predicted"/>
<evidence type="ECO:0000313" key="2">
    <source>
        <dbReference type="Proteomes" id="UP000887116"/>
    </source>
</evidence>
<gene>
    <name evidence="1" type="ORF">TNCT_215761</name>
</gene>
<evidence type="ECO:0000313" key="1">
    <source>
        <dbReference type="EMBL" id="GFQ97288.1"/>
    </source>
</evidence>
<dbReference type="EMBL" id="BMAO01024728">
    <property type="protein sequence ID" value="GFQ97288.1"/>
    <property type="molecule type" value="Genomic_DNA"/>
</dbReference>
<comment type="caution">
    <text evidence="1">The sequence shown here is derived from an EMBL/GenBank/DDBJ whole genome shotgun (WGS) entry which is preliminary data.</text>
</comment>
<protein>
    <submittedName>
        <fullName evidence="1">Uncharacterized protein</fullName>
    </submittedName>
</protein>
<dbReference type="AlphaFoldDB" id="A0A8X6H6T7"/>
<dbReference type="Proteomes" id="UP000887116">
    <property type="component" value="Unassembled WGS sequence"/>
</dbReference>
<name>A0A8X6H6T7_TRICU</name>
<reference evidence="1" key="1">
    <citation type="submission" date="2020-07" db="EMBL/GenBank/DDBJ databases">
        <title>Multicomponent nature underlies the extraordinary mechanical properties of spider dragline silk.</title>
        <authorList>
            <person name="Kono N."/>
            <person name="Nakamura H."/>
            <person name="Mori M."/>
            <person name="Yoshida Y."/>
            <person name="Ohtoshi R."/>
            <person name="Malay A.D."/>
            <person name="Moran D.A.P."/>
            <person name="Tomita M."/>
            <person name="Numata K."/>
            <person name="Arakawa K."/>
        </authorList>
    </citation>
    <scope>NUCLEOTIDE SEQUENCE</scope>
</reference>
<accession>A0A8X6H6T7</accession>
<sequence length="76" mass="8718">MQHLDWLMTSATSVHQRTTNKKIEAVPEVFMTGEGAFLTEIEDDMHSTTPGDFDCYVDYCGDWTTQFRHAGLNIKF</sequence>